<organism evidence="1 2">
    <name type="scientific">Sunxiuqinia dokdonensis</name>
    <dbReference type="NCBI Taxonomy" id="1409788"/>
    <lineage>
        <taxon>Bacteria</taxon>
        <taxon>Pseudomonadati</taxon>
        <taxon>Bacteroidota</taxon>
        <taxon>Bacteroidia</taxon>
        <taxon>Marinilabiliales</taxon>
        <taxon>Prolixibacteraceae</taxon>
        <taxon>Sunxiuqinia</taxon>
    </lineage>
</organism>
<comment type="caution">
    <text evidence="1">The sequence shown here is derived from an EMBL/GenBank/DDBJ whole genome shotgun (WGS) entry which is preliminary data.</text>
</comment>
<accession>A0A0L8VF10</accession>
<gene>
    <name evidence="1" type="ORF">NC99_02220</name>
</gene>
<dbReference type="EMBL" id="LGIA01000013">
    <property type="protein sequence ID" value="KOH46943.1"/>
    <property type="molecule type" value="Genomic_DNA"/>
</dbReference>
<proteinExistence type="predicted"/>
<evidence type="ECO:0000313" key="1">
    <source>
        <dbReference type="EMBL" id="KOH46943.1"/>
    </source>
</evidence>
<evidence type="ECO:0000313" key="2">
    <source>
        <dbReference type="Proteomes" id="UP000036958"/>
    </source>
</evidence>
<sequence length="46" mass="5045">MGSIQSHPDSILPFGIVSKPPVFAFSRIFAAFEVDQEGFGRPETAY</sequence>
<dbReference type="Proteomes" id="UP000036958">
    <property type="component" value="Unassembled WGS sequence"/>
</dbReference>
<keyword evidence="2" id="KW-1185">Reference proteome</keyword>
<protein>
    <submittedName>
        <fullName evidence="1">Uncharacterized protein</fullName>
    </submittedName>
</protein>
<reference evidence="2" key="1">
    <citation type="submission" date="2015-07" db="EMBL/GenBank/DDBJ databases">
        <title>Genome sequencing of Sunxiuqinia dokdonensis strain SK.</title>
        <authorList>
            <person name="Ahn S."/>
            <person name="Kim B.-C."/>
        </authorList>
    </citation>
    <scope>NUCLEOTIDE SEQUENCE [LARGE SCALE GENOMIC DNA]</scope>
    <source>
        <strain evidence="2">SK</strain>
    </source>
</reference>
<name>A0A0L8VF10_9BACT</name>
<dbReference type="AlphaFoldDB" id="A0A0L8VF10"/>